<evidence type="ECO:0000313" key="2">
    <source>
        <dbReference type="Proteomes" id="UP000033566"/>
    </source>
</evidence>
<evidence type="ECO:0000313" key="1">
    <source>
        <dbReference type="EMBL" id="AKE38091.1"/>
    </source>
</evidence>
<dbReference type="STRING" id="161896.UL81_00490"/>
<dbReference type="SUPFAM" id="SSF56601">
    <property type="entry name" value="beta-lactamase/transpeptidase-like"/>
    <property type="match status" value="1"/>
</dbReference>
<organism evidence="1 2">
    <name type="scientific">Corynebacterium camporealensis</name>
    <dbReference type="NCBI Taxonomy" id="161896"/>
    <lineage>
        <taxon>Bacteria</taxon>
        <taxon>Bacillati</taxon>
        <taxon>Actinomycetota</taxon>
        <taxon>Actinomycetes</taxon>
        <taxon>Mycobacteriales</taxon>
        <taxon>Corynebacteriaceae</taxon>
        <taxon>Corynebacterium</taxon>
    </lineage>
</organism>
<dbReference type="InterPro" id="IPR012338">
    <property type="entry name" value="Beta-lactam/transpept-like"/>
</dbReference>
<proteinExistence type="predicted"/>
<dbReference type="EMBL" id="CP011311">
    <property type="protein sequence ID" value="AKE38091.1"/>
    <property type="molecule type" value="Genomic_DNA"/>
</dbReference>
<accession>A0A0F6T9G2</accession>
<dbReference type="Proteomes" id="UP000033566">
    <property type="component" value="Chromosome"/>
</dbReference>
<dbReference type="HOGENOM" id="CLU_058592_1_2_11"/>
<reference evidence="1 2" key="1">
    <citation type="journal article" date="2015" name="Genome Announc.">
        <title>Complete Genome Sequence of Corynebacterium camporealensis DSM 44610, Isolated from the Milk of a Manchega Sheep with Subclinical Mastitis.</title>
        <authorList>
            <person name="Ruckert C."/>
            <person name="Albersmeier A."/>
            <person name="Winkler A."/>
            <person name="Tauch A."/>
        </authorList>
    </citation>
    <scope>NUCLEOTIDE SEQUENCE [LARGE SCALE GENOMIC DNA]</scope>
    <source>
        <strain evidence="1 2">DSM 44610</strain>
    </source>
</reference>
<sequence>MFSRAFKGAALALSLSVLAAPVAHAAPNFDPNKVPPRTQMTLRLDNGHTISTANGHESRPALSLSKLYLGMWVMQHGAPGDKARVEQMIRYSDDNIATDLDRRYPQAIDSVARQYGLPNTHRNGFWGNSTTSTQDVTKFINAVYGDPAAAPLFRGMNNAAPVAADGYRQDFGTAHVPGVTGTKFGWADNRRVHATVSRGPGFSIAANTYGPAGAHTADVRGAVRPGAPSAPQVPGTSSQQVGNQIKQVVPPQFHRQVDDATNAAAQAERQACAAVNQALTQAGSSTVC</sequence>
<dbReference type="RefSeq" id="WP_179944103.1">
    <property type="nucleotide sequence ID" value="NZ_CP011311.1"/>
</dbReference>
<keyword evidence="2" id="KW-1185">Reference proteome</keyword>
<protein>
    <submittedName>
        <fullName evidence="1">Beta-lactamase enzyme family</fullName>
    </submittedName>
</protein>
<dbReference type="AlphaFoldDB" id="A0A0F6T9G2"/>
<gene>
    <name evidence="1" type="ORF">UL81_00490</name>
</gene>
<dbReference type="KEGG" id="ccj:UL81_00490"/>
<dbReference type="PATRIC" id="fig|161896.4.peg.98"/>
<name>A0A0F6T9G2_9CORY</name>
<dbReference type="Gene3D" id="3.40.710.10">
    <property type="entry name" value="DD-peptidase/beta-lactamase superfamily"/>
    <property type="match status" value="1"/>
</dbReference>